<name>A0A975YPJ0_9VIBR</name>
<organism evidence="2 3">
    <name type="scientific">Vibrio ostreae</name>
    <dbReference type="NCBI Taxonomy" id="2841925"/>
    <lineage>
        <taxon>Bacteria</taxon>
        <taxon>Pseudomonadati</taxon>
        <taxon>Pseudomonadota</taxon>
        <taxon>Gammaproteobacteria</taxon>
        <taxon>Vibrionales</taxon>
        <taxon>Vibrionaceae</taxon>
        <taxon>Vibrio</taxon>
    </lineage>
</organism>
<evidence type="ECO:0000256" key="1">
    <source>
        <dbReference type="SAM" id="SignalP"/>
    </source>
</evidence>
<feature type="chain" id="PRO_5037432471" evidence="1">
    <location>
        <begin position="21"/>
        <end position="166"/>
    </location>
</feature>
<gene>
    <name evidence="2" type="ORF">KNV97_10065</name>
</gene>
<dbReference type="RefSeq" id="WP_218563026.1">
    <property type="nucleotide sequence ID" value="NZ_CP076643.1"/>
</dbReference>
<sequence>MQRILTVLALTLSLPLTGCATSEVPPLAIGDKVNLDGLQDQNENTFTHQNNMQALLFVDGMAGKDLIQNALNTIDTQCMEQGKLVYLADISAMPGLISKFIAVPKMRDYGYPVWLDRDGSASAALPLREDEVTLLSIDDQLISGEEFFASSEALTQRLAKMCGVAK</sequence>
<dbReference type="Proteomes" id="UP000694232">
    <property type="component" value="Chromosome 1"/>
</dbReference>
<evidence type="ECO:0000313" key="3">
    <source>
        <dbReference type="Proteomes" id="UP000694232"/>
    </source>
</evidence>
<evidence type="ECO:0000313" key="2">
    <source>
        <dbReference type="EMBL" id="QXO18585.1"/>
    </source>
</evidence>
<dbReference type="EMBL" id="CP076643">
    <property type="protein sequence ID" value="QXO18585.1"/>
    <property type="molecule type" value="Genomic_DNA"/>
</dbReference>
<accession>A0A975YPJ0</accession>
<dbReference type="KEGG" id="vos:KNV97_10065"/>
<protein>
    <submittedName>
        <fullName evidence="2">Uncharacterized protein</fullName>
    </submittedName>
</protein>
<proteinExistence type="predicted"/>
<dbReference type="AlphaFoldDB" id="A0A975YPJ0"/>
<feature type="signal peptide" evidence="1">
    <location>
        <begin position="1"/>
        <end position="20"/>
    </location>
</feature>
<keyword evidence="3" id="KW-1185">Reference proteome</keyword>
<keyword evidence="1" id="KW-0732">Signal</keyword>
<reference evidence="2" key="1">
    <citation type="submission" date="2021-06" db="EMBL/GenBank/DDBJ databases">
        <title>Vibrio nov. sp., novel gut bacterium isolated from Yellow Sea oyster.</title>
        <authorList>
            <person name="Muhammad N."/>
            <person name="Nguyen T.H."/>
            <person name="Lee Y.-J."/>
            <person name="Ko J."/>
            <person name="Kim S.-G."/>
        </authorList>
    </citation>
    <scope>NUCLEOTIDE SEQUENCE</scope>
    <source>
        <strain evidence="2">OG9-811</strain>
    </source>
</reference>